<dbReference type="Gene3D" id="2.30.260.10">
    <property type="entry name" value="putative xylanase like domain"/>
    <property type="match status" value="1"/>
</dbReference>
<evidence type="ECO:0000313" key="1">
    <source>
        <dbReference type="EMBL" id="SUZ85374.1"/>
    </source>
</evidence>
<reference evidence="1" key="1">
    <citation type="submission" date="2018-05" db="EMBL/GenBank/DDBJ databases">
        <authorList>
            <person name="Lanie J.A."/>
            <person name="Ng W.-L."/>
            <person name="Kazmierczak K.M."/>
            <person name="Andrzejewski T.M."/>
            <person name="Davidsen T.M."/>
            <person name="Wayne K.J."/>
            <person name="Tettelin H."/>
            <person name="Glass J.I."/>
            <person name="Rusch D."/>
            <person name="Podicherti R."/>
            <person name="Tsui H.-C.T."/>
            <person name="Winkler M.E."/>
        </authorList>
    </citation>
    <scope>NUCLEOTIDE SEQUENCE</scope>
</reference>
<dbReference type="Gene3D" id="1.10.3670.10">
    <property type="entry name" value="Putative xylanase like domain"/>
    <property type="match status" value="1"/>
</dbReference>
<dbReference type="EMBL" id="UINC01001633">
    <property type="protein sequence ID" value="SUZ85374.1"/>
    <property type="molecule type" value="Genomic_DNA"/>
</dbReference>
<dbReference type="AlphaFoldDB" id="A0A381R2D9"/>
<dbReference type="InterPro" id="IPR038765">
    <property type="entry name" value="Papain-like_cys_pep_sf"/>
</dbReference>
<protein>
    <recommendedName>
        <fullName evidence="2">DUF1460 domain-containing protein</fullName>
    </recommendedName>
</protein>
<sequence length="311" mass="36126">MLIAWKVKIRPNLVPNKIITFILYNDFHLSGIAMNRNKIIFLLCLWSMSCIKESNPFVWVDSLPDPWLLSETEFESYLPRFQEKFPNYHDRLKALNLWRVGTPYGLYCLGEEVGQDPDPLLRIDSSDCTVHVLTTIALAESYTWQNARDAMVDIHYKMDENGIKEPTYESRWHYTSDRLLHHDRTINITSEISSQDDLETVAIELNKKQDGSEFLKLDWSSREKIQFLPAEKVTKDLLSRLPSICGVAFVKRSYFKMGIVVAHEGYIIDRKNLIHASSVEKKTVNVDFLSYLKNNGEPRFDGIIIYEIKQG</sequence>
<gene>
    <name evidence="1" type="ORF">METZ01_LOCUS38228</name>
</gene>
<dbReference type="SUPFAM" id="SSF54001">
    <property type="entry name" value="Cysteine proteinases"/>
    <property type="match status" value="1"/>
</dbReference>
<dbReference type="InterPro" id="IPR010846">
    <property type="entry name" value="AmiA-like"/>
</dbReference>
<proteinExistence type="predicted"/>
<name>A0A381R2D9_9ZZZZ</name>
<dbReference type="Pfam" id="PF07313">
    <property type="entry name" value="AmiA-like"/>
    <property type="match status" value="1"/>
</dbReference>
<organism evidence="1">
    <name type="scientific">marine metagenome</name>
    <dbReference type="NCBI Taxonomy" id="408172"/>
    <lineage>
        <taxon>unclassified sequences</taxon>
        <taxon>metagenomes</taxon>
        <taxon>ecological metagenomes</taxon>
    </lineage>
</organism>
<accession>A0A381R2D9</accession>
<evidence type="ECO:0008006" key="2">
    <source>
        <dbReference type="Google" id="ProtNLM"/>
    </source>
</evidence>